<dbReference type="Proteomes" id="UP000002518">
    <property type="component" value="Chromosome"/>
</dbReference>
<dbReference type="GO" id="GO:1900753">
    <property type="term" value="P:doxorubicin transport"/>
    <property type="evidence" value="ECO:0007669"/>
    <property type="project" value="InterPro"/>
</dbReference>
<dbReference type="PIR" id="D72484">
    <property type="entry name" value="D72484"/>
</dbReference>
<name>Q9Y8W8_AERPE</name>
<keyword evidence="2" id="KW-0547">Nucleotide-binding</keyword>
<keyword evidence="3" id="KW-0067">ATP-binding</keyword>
<dbReference type="GO" id="GO:0005524">
    <property type="term" value="F:ATP binding"/>
    <property type="evidence" value="ECO:0007669"/>
    <property type="project" value="UniProtKB-KW"/>
</dbReference>
<dbReference type="Gene3D" id="3.40.50.300">
    <property type="entry name" value="P-loop containing nucleotide triphosphate hydrolases"/>
    <property type="match status" value="1"/>
</dbReference>
<proteinExistence type="inferred from homology"/>
<dbReference type="KEGG" id="ape:APE_2516"/>
<organism evidence="6 7">
    <name type="scientific">Aeropyrum pernix (strain ATCC 700893 / DSM 11879 / JCM 9820 / NBRC 100138 / K1)</name>
    <dbReference type="NCBI Taxonomy" id="272557"/>
    <lineage>
        <taxon>Archaea</taxon>
        <taxon>Thermoproteota</taxon>
        <taxon>Thermoprotei</taxon>
        <taxon>Desulfurococcales</taxon>
        <taxon>Desulfurococcaceae</taxon>
        <taxon>Aeropyrum</taxon>
    </lineage>
</organism>
<evidence type="ECO:0000259" key="5">
    <source>
        <dbReference type="PROSITE" id="PS50893"/>
    </source>
</evidence>
<dbReference type="InterPro" id="IPR025302">
    <property type="entry name" value="DrrA1/2-like_C"/>
</dbReference>
<dbReference type="InterPro" id="IPR005894">
    <property type="entry name" value="DrrA"/>
</dbReference>
<evidence type="ECO:0000256" key="3">
    <source>
        <dbReference type="ARBA" id="ARBA00022840"/>
    </source>
</evidence>
<reference evidence="6 7" key="1">
    <citation type="journal article" date="1999" name="DNA Res.">
        <title>Complete genome sequence of an aerobic hyper-thermophilic crenarchaeon, Aeropyrum pernix K1.</title>
        <authorList>
            <person name="Kawarabayasi Y."/>
            <person name="Hino Y."/>
            <person name="Horikawa H."/>
            <person name="Yamazaki S."/>
            <person name="Haikawa Y."/>
            <person name="Jin-no K."/>
            <person name="Takahashi M."/>
            <person name="Sekine M."/>
            <person name="Baba S."/>
            <person name="Ankai A."/>
            <person name="Kosugi H."/>
            <person name="Hosoyama A."/>
            <person name="Fukui S."/>
            <person name="Nagai Y."/>
            <person name="Nishijima K."/>
            <person name="Nakazawa H."/>
            <person name="Takamiya M."/>
            <person name="Masuda S."/>
            <person name="Funahashi T."/>
            <person name="Tanaka T."/>
            <person name="Kudoh Y."/>
            <person name="Yamazaki J."/>
            <person name="Kushida N."/>
            <person name="Oguchi A."/>
            <person name="Aoki K."/>
            <person name="Kubota K."/>
            <person name="Nakamura Y."/>
            <person name="Nomura N."/>
            <person name="Sako Y."/>
            <person name="Kikuchi H."/>
        </authorList>
    </citation>
    <scope>NUCLEOTIDE SEQUENCE [LARGE SCALE GENOMIC DNA]</scope>
    <source>
        <strain evidence="7">ATCC 700893 / DSM 11879 / JCM 9820 / NBRC 100138 / K1</strain>
    </source>
</reference>
<gene>
    <name evidence="6" type="ordered locus">APE_2516</name>
</gene>
<dbReference type="Pfam" id="PF13732">
    <property type="entry name" value="DrrA1-3_C"/>
    <property type="match status" value="1"/>
</dbReference>
<dbReference type="STRING" id="272557.APE_2516"/>
<evidence type="ECO:0000313" key="6">
    <source>
        <dbReference type="EMBL" id="BAA81532.1"/>
    </source>
</evidence>
<dbReference type="PANTHER" id="PTHR42711">
    <property type="entry name" value="ABC TRANSPORTER ATP-BINDING PROTEIN"/>
    <property type="match status" value="1"/>
</dbReference>
<evidence type="ECO:0000256" key="4">
    <source>
        <dbReference type="ARBA" id="ARBA00049985"/>
    </source>
</evidence>
<dbReference type="Pfam" id="PF00005">
    <property type="entry name" value="ABC_tran"/>
    <property type="match status" value="1"/>
</dbReference>
<dbReference type="NCBIfam" id="TIGR01188">
    <property type="entry name" value="drrA"/>
    <property type="match status" value="1"/>
</dbReference>
<dbReference type="InterPro" id="IPR027417">
    <property type="entry name" value="P-loop_NTPase"/>
</dbReference>
<dbReference type="EMBL" id="BA000002">
    <property type="protein sequence ID" value="BAA81532.1"/>
    <property type="molecule type" value="Genomic_DNA"/>
</dbReference>
<dbReference type="SMART" id="SM00382">
    <property type="entry name" value="AAA"/>
    <property type="match status" value="1"/>
</dbReference>
<evidence type="ECO:0000256" key="2">
    <source>
        <dbReference type="ARBA" id="ARBA00022741"/>
    </source>
</evidence>
<dbReference type="InterPro" id="IPR003593">
    <property type="entry name" value="AAA+_ATPase"/>
</dbReference>
<dbReference type="EnsemblBacteria" id="BAA81532">
    <property type="protein sequence ID" value="BAA81532"/>
    <property type="gene ID" value="APE_2516"/>
</dbReference>
<protein>
    <submittedName>
        <fullName evidence="6">ABC transporter, ATP binding protein</fullName>
    </submittedName>
</protein>
<dbReference type="InterPro" id="IPR003439">
    <property type="entry name" value="ABC_transporter-like_ATP-bd"/>
</dbReference>
<keyword evidence="1" id="KW-0813">Transport</keyword>
<dbReference type="GeneID" id="1445469"/>
<feature type="domain" description="ABC transporter" evidence="5">
    <location>
        <begin position="5"/>
        <end position="245"/>
    </location>
</feature>
<dbReference type="GO" id="GO:0016887">
    <property type="term" value="F:ATP hydrolysis activity"/>
    <property type="evidence" value="ECO:0007669"/>
    <property type="project" value="InterPro"/>
</dbReference>
<dbReference type="PROSITE" id="PS50893">
    <property type="entry name" value="ABC_TRANSPORTER_2"/>
    <property type="match status" value="1"/>
</dbReference>
<dbReference type="eggNOG" id="arCOG00194">
    <property type="taxonomic scope" value="Archaea"/>
</dbReference>
<keyword evidence="7" id="KW-1185">Reference proteome</keyword>
<dbReference type="PANTHER" id="PTHR42711:SF18">
    <property type="entry name" value="ABC TRANSPORTER, ATP-BINDING PROTEIN"/>
    <property type="match status" value="1"/>
</dbReference>
<sequence>MGYAVEAEALVKEYRMGLLPWRARTIRALDGVDLKVGRGTLFSLLGPNGAGKTTLVKILSTLLLPDSGWARVAGFDVVREANNVRSRIGVVLGGERALYWRLSGWDNLWFFSQLYGIPPREAKRRVKELLEIVGLEEWAHVRVENYSKGMKQRLHIARGLINDPEVLLLDEPTIGLDPKAAREVRSIIRRIVREGRTVLLTTHYMVEAEELSDRVAIISKGRIVAEGPPEDLKSLVGGESVIELKVMGGDRVSMLLERLGGRVISVVERDGARVFRVLVSEPDSFIEALLAELTRINASIRGLDVRSPSLEDVFIKLAGGEGG</sequence>
<dbReference type="RefSeq" id="WP_010867057.1">
    <property type="nucleotide sequence ID" value="NC_000854.2"/>
</dbReference>
<dbReference type="SUPFAM" id="SSF52540">
    <property type="entry name" value="P-loop containing nucleoside triphosphate hydrolases"/>
    <property type="match status" value="1"/>
</dbReference>
<comment type="similarity">
    <text evidence="4">Belongs to the ABC transporter superfamily. Drug exporter-1 (DrugE1) (TC 3.A.1.105) family.</text>
</comment>
<dbReference type="GO" id="GO:0043215">
    <property type="term" value="P:daunorubicin transport"/>
    <property type="evidence" value="ECO:0007669"/>
    <property type="project" value="InterPro"/>
</dbReference>
<evidence type="ECO:0000313" key="7">
    <source>
        <dbReference type="Proteomes" id="UP000002518"/>
    </source>
</evidence>
<dbReference type="InterPro" id="IPR050763">
    <property type="entry name" value="ABC_transporter_ATP-binding"/>
</dbReference>
<dbReference type="AlphaFoldDB" id="Q9Y8W8"/>
<accession>Q9Y8W8</accession>
<evidence type="ECO:0000256" key="1">
    <source>
        <dbReference type="ARBA" id="ARBA00022448"/>
    </source>
</evidence>